<dbReference type="EMBL" id="LWGR01000013">
    <property type="protein sequence ID" value="KZM71105.1"/>
    <property type="molecule type" value="Genomic_DNA"/>
</dbReference>
<dbReference type="STRING" id="455432.AWN90_42085"/>
<dbReference type="InterPro" id="IPR034768">
    <property type="entry name" value="4FE4S_WBL"/>
</dbReference>
<evidence type="ECO:0000256" key="10">
    <source>
        <dbReference type="ARBA" id="ARBA00023157"/>
    </source>
</evidence>
<dbReference type="OrthoDB" id="4578478at2"/>
<evidence type="ECO:0000256" key="6">
    <source>
        <dbReference type="ARBA" id="ARBA00023004"/>
    </source>
</evidence>
<gene>
    <name evidence="13" type="ORF">AWN90_42085</name>
</gene>
<dbReference type="AlphaFoldDB" id="A0A164K746"/>
<comment type="cofactor">
    <cofactor evidence="1">
        <name>[4Fe-4S] cluster</name>
        <dbReference type="ChEBI" id="CHEBI:49883"/>
    </cofactor>
</comment>
<evidence type="ECO:0000256" key="7">
    <source>
        <dbReference type="ARBA" id="ARBA00023014"/>
    </source>
</evidence>
<keyword evidence="7" id="KW-0411">Iron-sulfur</keyword>
<name>A0A164K746_9NOCA</name>
<keyword evidence="8" id="KW-0805">Transcription regulation</keyword>
<dbReference type="RefSeq" id="WP_067595308.1">
    <property type="nucleotide sequence ID" value="NZ_JABMCZ010000003.1"/>
</dbReference>
<dbReference type="GO" id="GO:0051539">
    <property type="term" value="F:4 iron, 4 sulfur cluster binding"/>
    <property type="evidence" value="ECO:0007669"/>
    <property type="project" value="UniProtKB-KW"/>
</dbReference>
<keyword evidence="5" id="KW-0479">Metal-binding</keyword>
<reference evidence="13 14" key="1">
    <citation type="submission" date="2016-04" db="EMBL/GenBank/DDBJ databases">
        <authorList>
            <person name="Evans L.H."/>
            <person name="Alamgir A."/>
            <person name="Owens N."/>
            <person name="Weber N.D."/>
            <person name="Virtaneva K."/>
            <person name="Barbian K."/>
            <person name="Babar A."/>
            <person name="Rosenke K."/>
        </authorList>
    </citation>
    <scope>NUCLEOTIDE SEQUENCE [LARGE SCALE GENOMIC DNA]</scope>
    <source>
        <strain evidence="13 14">IFM 0406</strain>
    </source>
</reference>
<dbReference type="Proteomes" id="UP000076512">
    <property type="component" value="Unassembled WGS sequence"/>
</dbReference>
<keyword evidence="6" id="KW-0408">Iron</keyword>
<dbReference type="GO" id="GO:0046872">
    <property type="term" value="F:metal ion binding"/>
    <property type="evidence" value="ECO:0007669"/>
    <property type="project" value="UniProtKB-KW"/>
</dbReference>
<dbReference type="GO" id="GO:0045454">
    <property type="term" value="P:cell redox homeostasis"/>
    <property type="evidence" value="ECO:0007669"/>
    <property type="project" value="TreeGrafter"/>
</dbReference>
<keyword evidence="9" id="KW-0238">DNA-binding</keyword>
<dbReference type="GO" id="GO:0045892">
    <property type="term" value="P:negative regulation of DNA-templated transcription"/>
    <property type="evidence" value="ECO:0007669"/>
    <property type="project" value="TreeGrafter"/>
</dbReference>
<sequence>MGTAQYDWVSRAACAEGEHLDPLRLAKHYTAVAEAEGRGLQVEEVCEILGVGRHAVHGMRRRGSLRSTVIGRVVYIVPESLTEYLDEQEIDPFFPRQSQRRDAERAIAICKTCPVTSECLDHALANFCDEGIWGGQTAKERMQLRISKGMRRPPQEPLLSPAESDEVRTKYLKNCETIGHGGVAALAVEYNVSQRTIWRYTKGLSAQVVQAA</sequence>
<evidence type="ECO:0000259" key="12">
    <source>
        <dbReference type="PROSITE" id="PS51674"/>
    </source>
</evidence>
<keyword evidence="4" id="KW-0004">4Fe-4S</keyword>
<keyword evidence="10" id="KW-1015">Disulfide bond</keyword>
<evidence type="ECO:0000256" key="2">
    <source>
        <dbReference type="ARBA" id="ARBA00004496"/>
    </source>
</evidence>
<evidence type="ECO:0000256" key="9">
    <source>
        <dbReference type="ARBA" id="ARBA00023125"/>
    </source>
</evidence>
<dbReference type="PROSITE" id="PS51674">
    <property type="entry name" value="4FE4S_WBL"/>
    <property type="match status" value="1"/>
</dbReference>
<dbReference type="Pfam" id="PF02467">
    <property type="entry name" value="Whib"/>
    <property type="match status" value="1"/>
</dbReference>
<dbReference type="InterPro" id="IPR003482">
    <property type="entry name" value="Whib"/>
</dbReference>
<evidence type="ECO:0000313" key="14">
    <source>
        <dbReference type="Proteomes" id="UP000076512"/>
    </source>
</evidence>
<evidence type="ECO:0000256" key="11">
    <source>
        <dbReference type="ARBA" id="ARBA00023163"/>
    </source>
</evidence>
<keyword evidence="11" id="KW-0804">Transcription</keyword>
<comment type="subcellular location">
    <subcellularLocation>
        <location evidence="2">Cytoplasm</location>
    </subcellularLocation>
</comment>
<proteinExistence type="inferred from homology"/>
<dbReference type="GO" id="GO:0005737">
    <property type="term" value="C:cytoplasm"/>
    <property type="evidence" value="ECO:0007669"/>
    <property type="project" value="UniProtKB-SubCell"/>
</dbReference>
<dbReference type="GO" id="GO:0047134">
    <property type="term" value="F:protein-disulfide reductase [NAD(P)H] activity"/>
    <property type="evidence" value="ECO:0007669"/>
    <property type="project" value="TreeGrafter"/>
</dbReference>
<evidence type="ECO:0000256" key="1">
    <source>
        <dbReference type="ARBA" id="ARBA00001966"/>
    </source>
</evidence>
<protein>
    <recommendedName>
        <fullName evidence="12">4Fe-4S Wbl-type domain-containing protein</fullName>
    </recommendedName>
</protein>
<evidence type="ECO:0000256" key="3">
    <source>
        <dbReference type="ARBA" id="ARBA00006597"/>
    </source>
</evidence>
<evidence type="ECO:0000313" key="13">
    <source>
        <dbReference type="EMBL" id="KZM71105.1"/>
    </source>
</evidence>
<comment type="caution">
    <text evidence="13">The sequence shown here is derived from an EMBL/GenBank/DDBJ whole genome shotgun (WGS) entry which is preliminary data.</text>
</comment>
<dbReference type="PANTHER" id="PTHR38839">
    <property type="entry name" value="TRANSCRIPTIONAL REGULATOR WHID-RELATED"/>
    <property type="match status" value="1"/>
</dbReference>
<evidence type="ECO:0000256" key="5">
    <source>
        <dbReference type="ARBA" id="ARBA00022723"/>
    </source>
</evidence>
<keyword evidence="14" id="KW-1185">Reference proteome</keyword>
<comment type="similarity">
    <text evidence="3">Belongs to the WhiB family.</text>
</comment>
<feature type="domain" description="4Fe-4S Wbl-type" evidence="12">
    <location>
        <begin position="82"/>
        <end position="143"/>
    </location>
</feature>
<dbReference type="GO" id="GO:0003677">
    <property type="term" value="F:DNA binding"/>
    <property type="evidence" value="ECO:0007669"/>
    <property type="project" value="UniProtKB-KW"/>
</dbReference>
<organism evidence="13 14">
    <name type="scientific">Nocardia terpenica</name>
    <dbReference type="NCBI Taxonomy" id="455432"/>
    <lineage>
        <taxon>Bacteria</taxon>
        <taxon>Bacillati</taxon>
        <taxon>Actinomycetota</taxon>
        <taxon>Actinomycetes</taxon>
        <taxon>Mycobacteriales</taxon>
        <taxon>Nocardiaceae</taxon>
        <taxon>Nocardia</taxon>
    </lineage>
</organism>
<accession>A0A164K746</accession>
<evidence type="ECO:0000256" key="4">
    <source>
        <dbReference type="ARBA" id="ARBA00022485"/>
    </source>
</evidence>
<evidence type="ECO:0000256" key="8">
    <source>
        <dbReference type="ARBA" id="ARBA00023015"/>
    </source>
</evidence>